<keyword evidence="4" id="KW-1185">Reference proteome</keyword>
<protein>
    <recommendedName>
        <fullName evidence="5">Lipoprotein</fullName>
    </recommendedName>
</protein>
<feature type="signal peptide" evidence="2">
    <location>
        <begin position="1"/>
        <end position="23"/>
    </location>
</feature>
<dbReference type="RefSeq" id="WP_044192418.1">
    <property type="nucleotide sequence ID" value="NZ_JMCB01000010.1"/>
</dbReference>
<keyword evidence="2" id="KW-0732">Signal</keyword>
<evidence type="ECO:0000313" key="4">
    <source>
        <dbReference type="Proteomes" id="UP000028725"/>
    </source>
</evidence>
<dbReference type="AlphaFoldDB" id="A0A085WFQ4"/>
<dbReference type="STRING" id="394096.DB31_0990"/>
<evidence type="ECO:0008006" key="5">
    <source>
        <dbReference type="Google" id="ProtNLM"/>
    </source>
</evidence>
<feature type="chain" id="PRO_5001799717" description="Lipoprotein" evidence="2">
    <location>
        <begin position="24"/>
        <end position="182"/>
    </location>
</feature>
<evidence type="ECO:0000313" key="3">
    <source>
        <dbReference type="EMBL" id="KFE66517.1"/>
    </source>
</evidence>
<feature type="region of interest" description="Disordered" evidence="1">
    <location>
        <begin position="21"/>
        <end position="50"/>
    </location>
</feature>
<name>A0A085WFQ4_9BACT</name>
<dbReference type="EMBL" id="JMCB01000010">
    <property type="protein sequence ID" value="KFE66517.1"/>
    <property type="molecule type" value="Genomic_DNA"/>
</dbReference>
<reference evidence="3 4" key="1">
    <citation type="submission" date="2014-04" db="EMBL/GenBank/DDBJ databases">
        <title>Genome assembly of Hyalangium minutum DSM 14724.</title>
        <authorList>
            <person name="Sharma G."/>
            <person name="Subramanian S."/>
        </authorList>
    </citation>
    <scope>NUCLEOTIDE SEQUENCE [LARGE SCALE GENOMIC DNA]</scope>
    <source>
        <strain evidence="3 4">DSM 14724</strain>
    </source>
</reference>
<feature type="compositionally biased region" description="Low complexity" evidence="1">
    <location>
        <begin position="29"/>
        <end position="38"/>
    </location>
</feature>
<evidence type="ECO:0000256" key="2">
    <source>
        <dbReference type="SAM" id="SignalP"/>
    </source>
</evidence>
<gene>
    <name evidence="3" type="ORF">DB31_0990</name>
</gene>
<organism evidence="3 4">
    <name type="scientific">Hyalangium minutum</name>
    <dbReference type="NCBI Taxonomy" id="394096"/>
    <lineage>
        <taxon>Bacteria</taxon>
        <taxon>Pseudomonadati</taxon>
        <taxon>Myxococcota</taxon>
        <taxon>Myxococcia</taxon>
        <taxon>Myxococcales</taxon>
        <taxon>Cystobacterineae</taxon>
        <taxon>Archangiaceae</taxon>
        <taxon>Hyalangium</taxon>
    </lineage>
</organism>
<dbReference type="Proteomes" id="UP000028725">
    <property type="component" value="Unassembled WGS sequence"/>
</dbReference>
<comment type="caution">
    <text evidence="3">The sequence shown here is derived from an EMBL/GenBank/DDBJ whole genome shotgun (WGS) entry which is preliminary data.</text>
</comment>
<evidence type="ECO:0000256" key="1">
    <source>
        <dbReference type="SAM" id="MobiDB-lite"/>
    </source>
</evidence>
<dbReference type="OrthoDB" id="9846963at2"/>
<accession>A0A085WFQ4</accession>
<proteinExistence type="predicted"/>
<sequence length="182" mass="19520">MKSVQALVLTTLLSALLAVPASAKEKKSTGSAKTSSSGKSGGRQGTWMERSDAKGYTIKMPADATEKRDEWTTTYVATLPPDAALIKTSVSVEMLDEFTAVTNLDKAVEAVLAARPRGMQASISEQKELPNGYLVVIGPEYDTYAVDVIRNGKEVQVKAHCTGPSSRLDELKELCLSVKPTK</sequence>